<dbReference type="PANTHER" id="PTHR40278:SF1">
    <property type="entry name" value="DNA UTILIZATION PROTEIN HOFN"/>
    <property type="match status" value="1"/>
</dbReference>
<proteinExistence type="predicted"/>
<dbReference type="RefSeq" id="WP_216517711.1">
    <property type="nucleotide sequence ID" value="NZ_JAHLPM010000004.1"/>
</dbReference>
<protein>
    <submittedName>
        <fullName evidence="2">PilN domain-containing protein</fullName>
    </submittedName>
</protein>
<dbReference type="InterPro" id="IPR052534">
    <property type="entry name" value="Extracell_DNA_Util/SecSys_Comp"/>
</dbReference>
<organism evidence="2 3">
    <name type="scientific">Tissierella simiarum</name>
    <dbReference type="NCBI Taxonomy" id="2841534"/>
    <lineage>
        <taxon>Bacteria</taxon>
        <taxon>Bacillati</taxon>
        <taxon>Bacillota</taxon>
        <taxon>Tissierellia</taxon>
        <taxon>Tissierellales</taxon>
        <taxon>Tissierellaceae</taxon>
        <taxon>Tissierella</taxon>
    </lineage>
</organism>
<accession>A0ABS6E3N3</accession>
<feature type="transmembrane region" description="Helical" evidence="1">
    <location>
        <begin position="22"/>
        <end position="41"/>
    </location>
</feature>
<reference evidence="2 3" key="1">
    <citation type="submission" date="2021-06" db="EMBL/GenBank/DDBJ databases">
        <authorList>
            <person name="Sun Q."/>
            <person name="Li D."/>
        </authorList>
    </citation>
    <scope>NUCLEOTIDE SEQUENCE [LARGE SCALE GENOMIC DNA]</scope>
    <source>
        <strain evidence="2 3">MSJ-40</strain>
    </source>
</reference>
<dbReference type="EMBL" id="JAHLPM010000004">
    <property type="protein sequence ID" value="MBU5437512.1"/>
    <property type="molecule type" value="Genomic_DNA"/>
</dbReference>
<sequence length="202" mass="23640">MKDLNFFELYIEKIDFKANKQIIYYAGVVILVLFLIFNIAYNQIRIKQLTREVEILKTTVEDKKIIKKVEEIKNKNEKVSVFRETVDKIKNFDRTIEDSNIVDNYLLNTITSKIPEDLFFTSMSLYNNSIQIVGISKDKISIAELEKGLETIEDFKEIFVSNISSQEDYYNFTINVTLKDVSINGEETTTKSEEQNEENDQE</sequence>
<keyword evidence="1" id="KW-0472">Membrane</keyword>
<keyword evidence="3" id="KW-1185">Reference proteome</keyword>
<evidence type="ECO:0000313" key="2">
    <source>
        <dbReference type="EMBL" id="MBU5437512.1"/>
    </source>
</evidence>
<comment type="caution">
    <text evidence="2">The sequence shown here is derived from an EMBL/GenBank/DDBJ whole genome shotgun (WGS) entry which is preliminary data.</text>
</comment>
<dbReference type="PANTHER" id="PTHR40278">
    <property type="entry name" value="DNA UTILIZATION PROTEIN HOFN"/>
    <property type="match status" value="1"/>
</dbReference>
<dbReference type="Pfam" id="PF05137">
    <property type="entry name" value="PilN"/>
    <property type="match status" value="1"/>
</dbReference>
<dbReference type="Proteomes" id="UP000749471">
    <property type="component" value="Unassembled WGS sequence"/>
</dbReference>
<keyword evidence="1" id="KW-0812">Transmembrane</keyword>
<keyword evidence="1" id="KW-1133">Transmembrane helix</keyword>
<name>A0ABS6E3N3_9FIRM</name>
<dbReference type="InterPro" id="IPR007813">
    <property type="entry name" value="PilN"/>
</dbReference>
<evidence type="ECO:0000313" key="3">
    <source>
        <dbReference type="Proteomes" id="UP000749471"/>
    </source>
</evidence>
<gene>
    <name evidence="2" type="ORF">KQI42_05810</name>
</gene>
<evidence type="ECO:0000256" key="1">
    <source>
        <dbReference type="SAM" id="Phobius"/>
    </source>
</evidence>